<name>A0A0D9WX80_9ORYZ</name>
<dbReference type="Gramene" id="LPERR07G07390.1">
    <property type="protein sequence ID" value="LPERR07G07390.1"/>
    <property type="gene ID" value="LPERR07G07390"/>
</dbReference>
<reference evidence="1" key="3">
    <citation type="submission" date="2015-04" db="UniProtKB">
        <authorList>
            <consortium name="EnsemblPlants"/>
        </authorList>
    </citation>
    <scope>IDENTIFICATION</scope>
</reference>
<dbReference type="AlphaFoldDB" id="A0A0D9WX80"/>
<organism evidence="1 2">
    <name type="scientific">Leersia perrieri</name>
    <dbReference type="NCBI Taxonomy" id="77586"/>
    <lineage>
        <taxon>Eukaryota</taxon>
        <taxon>Viridiplantae</taxon>
        <taxon>Streptophyta</taxon>
        <taxon>Embryophyta</taxon>
        <taxon>Tracheophyta</taxon>
        <taxon>Spermatophyta</taxon>
        <taxon>Magnoliopsida</taxon>
        <taxon>Liliopsida</taxon>
        <taxon>Poales</taxon>
        <taxon>Poaceae</taxon>
        <taxon>BOP clade</taxon>
        <taxon>Oryzoideae</taxon>
        <taxon>Oryzeae</taxon>
        <taxon>Oryzinae</taxon>
        <taxon>Leersia</taxon>
    </lineage>
</organism>
<dbReference type="HOGENOM" id="CLU_1715899_0_0_1"/>
<dbReference type="EnsemblPlants" id="LPERR07G07390.1">
    <property type="protein sequence ID" value="LPERR07G07390.1"/>
    <property type="gene ID" value="LPERR07G07390"/>
</dbReference>
<reference evidence="1 2" key="1">
    <citation type="submission" date="2012-08" db="EMBL/GenBank/DDBJ databases">
        <title>Oryza genome evolution.</title>
        <authorList>
            <person name="Wing R.A."/>
        </authorList>
    </citation>
    <scope>NUCLEOTIDE SEQUENCE</scope>
</reference>
<evidence type="ECO:0000313" key="1">
    <source>
        <dbReference type="EnsemblPlants" id="LPERR07G07390.1"/>
    </source>
</evidence>
<proteinExistence type="predicted"/>
<keyword evidence="2" id="KW-1185">Reference proteome</keyword>
<evidence type="ECO:0000313" key="2">
    <source>
        <dbReference type="Proteomes" id="UP000032180"/>
    </source>
</evidence>
<accession>A0A0D9WX80</accession>
<dbReference type="Proteomes" id="UP000032180">
    <property type="component" value="Chromosome 7"/>
</dbReference>
<reference evidence="2" key="2">
    <citation type="submission" date="2013-12" db="EMBL/GenBank/DDBJ databases">
        <authorList>
            <person name="Yu Y."/>
            <person name="Lee S."/>
            <person name="de Baynast K."/>
            <person name="Wissotski M."/>
            <person name="Liu L."/>
            <person name="Talag J."/>
            <person name="Goicoechea J."/>
            <person name="Angelova A."/>
            <person name="Jetty R."/>
            <person name="Kudrna D."/>
            <person name="Golser W."/>
            <person name="Rivera L."/>
            <person name="Zhang J."/>
            <person name="Wing R."/>
        </authorList>
    </citation>
    <scope>NUCLEOTIDE SEQUENCE</scope>
</reference>
<sequence length="153" mass="17346">MTRTGTRFREELRSGAVRRPCGKIGLKSDVLRLTSANGGIRSRLRWSLDPERSRMLGIEGPDGQTGGIGMVRPAAWSDQRHRRGQTGFAQAQEYVDLWQRLQQRKILTADKLQIRGWPKNFQFVPCAVSTRKPRICSWDAPLRSKSGKGYFSS</sequence>
<protein>
    <submittedName>
        <fullName evidence="1">Uncharacterized protein</fullName>
    </submittedName>
</protein>